<evidence type="ECO:0000256" key="1">
    <source>
        <dbReference type="ARBA" id="ARBA00022723"/>
    </source>
</evidence>
<evidence type="ECO:0000313" key="6">
    <source>
        <dbReference type="EMBL" id="UXZ04266.1"/>
    </source>
</evidence>
<evidence type="ECO:0000256" key="4">
    <source>
        <dbReference type="ARBA" id="ARBA00025742"/>
    </source>
</evidence>
<feature type="domain" description="Calcineurin-like phosphoesterase" evidence="5">
    <location>
        <begin position="14"/>
        <end position="211"/>
    </location>
</feature>
<sequence length="269" mass="30226">MKPIIIPHRSSTFHIAQISDLHLTDTAFDNPTVQNFQAVLALALASQPDLILLTGDLVNDGNSTIYDWLFGQLHQTNIPFFAIAGNHDVTHEIGVHLPFEQRWHLPITADDRLRHCQQLLIGDTTPYWQILLLDSSVLGQEHGHLDAQALAWLDRTLANQHAPAIIVLHHHPVAVGSAWIDALMLDNAHEFWQVIDQHPHAQHIICGHAHQAHTLTAPTRHPCTVLTCPATARQFLPFSDTFCLDAQTSGFRWICLDTTQTLKSYIKRL</sequence>
<accession>A0ABY6F2F1</accession>
<dbReference type="EMBL" id="CP089977">
    <property type="protein sequence ID" value="UXZ04266.1"/>
    <property type="molecule type" value="Genomic_DNA"/>
</dbReference>
<keyword evidence="7" id="KW-1185">Reference proteome</keyword>
<dbReference type="InterPro" id="IPR050884">
    <property type="entry name" value="CNP_phosphodiesterase-III"/>
</dbReference>
<protein>
    <submittedName>
        <fullName evidence="6">Metallophosphoesterase</fullName>
    </submittedName>
</protein>
<comment type="similarity">
    <text evidence="4">Belongs to the cyclic nucleotide phosphodiesterase class-III family.</text>
</comment>
<dbReference type="Proteomes" id="UP001063782">
    <property type="component" value="Chromosome"/>
</dbReference>
<keyword evidence="1" id="KW-0479">Metal-binding</keyword>
<dbReference type="PANTHER" id="PTHR42988:SF2">
    <property type="entry name" value="CYCLIC NUCLEOTIDE PHOSPHODIESTERASE CBUA0032-RELATED"/>
    <property type="match status" value="1"/>
</dbReference>
<dbReference type="PANTHER" id="PTHR42988">
    <property type="entry name" value="PHOSPHOHYDROLASE"/>
    <property type="match status" value="1"/>
</dbReference>
<dbReference type="Gene3D" id="3.60.21.10">
    <property type="match status" value="1"/>
</dbReference>
<evidence type="ECO:0000256" key="2">
    <source>
        <dbReference type="ARBA" id="ARBA00022801"/>
    </source>
</evidence>
<dbReference type="InterPro" id="IPR004843">
    <property type="entry name" value="Calcineurin-like_PHP"/>
</dbReference>
<proteinExistence type="inferred from homology"/>
<keyword evidence="2" id="KW-0378">Hydrolase</keyword>
<dbReference type="SUPFAM" id="SSF56300">
    <property type="entry name" value="Metallo-dependent phosphatases"/>
    <property type="match status" value="1"/>
</dbReference>
<reference evidence="6" key="1">
    <citation type="submission" date="2021-12" db="EMBL/GenBank/DDBJ databases">
        <title>taxonomy of Moraxella sp. ZY201224.</title>
        <authorList>
            <person name="Li F."/>
        </authorList>
    </citation>
    <scope>NUCLEOTIDE SEQUENCE</scope>
    <source>
        <strain evidence="6">ZY201224</strain>
    </source>
</reference>
<name>A0ABY6F2F1_9GAMM</name>
<dbReference type="Pfam" id="PF00149">
    <property type="entry name" value="Metallophos"/>
    <property type="match status" value="1"/>
</dbReference>
<evidence type="ECO:0000256" key="3">
    <source>
        <dbReference type="ARBA" id="ARBA00023004"/>
    </source>
</evidence>
<organism evidence="6 7">
    <name type="scientific">Moraxella nasicaprae</name>
    <dbReference type="NCBI Taxonomy" id="2904122"/>
    <lineage>
        <taxon>Bacteria</taxon>
        <taxon>Pseudomonadati</taxon>
        <taxon>Pseudomonadota</taxon>
        <taxon>Gammaproteobacteria</taxon>
        <taxon>Moraxellales</taxon>
        <taxon>Moraxellaceae</taxon>
        <taxon>Moraxella</taxon>
    </lineage>
</organism>
<keyword evidence="3" id="KW-0408">Iron</keyword>
<gene>
    <name evidence="6" type="ORF">LU297_06575</name>
</gene>
<evidence type="ECO:0000313" key="7">
    <source>
        <dbReference type="Proteomes" id="UP001063782"/>
    </source>
</evidence>
<dbReference type="RefSeq" id="WP_263075751.1">
    <property type="nucleotide sequence ID" value="NZ_CP089977.1"/>
</dbReference>
<evidence type="ECO:0000259" key="5">
    <source>
        <dbReference type="Pfam" id="PF00149"/>
    </source>
</evidence>
<dbReference type="InterPro" id="IPR029052">
    <property type="entry name" value="Metallo-depent_PP-like"/>
</dbReference>